<dbReference type="Proteomes" id="UP000318380">
    <property type="component" value="Unassembled WGS sequence"/>
</dbReference>
<dbReference type="RefSeq" id="WP_238335113.1">
    <property type="nucleotide sequence ID" value="NZ_VIVK01000001.1"/>
</dbReference>
<feature type="compositionally biased region" description="Low complexity" evidence="8">
    <location>
        <begin position="374"/>
        <end position="399"/>
    </location>
</feature>
<accession>A0A561C0K0</accession>
<evidence type="ECO:0000313" key="11">
    <source>
        <dbReference type="Proteomes" id="UP000318380"/>
    </source>
</evidence>
<dbReference type="PROSITE" id="PS00108">
    <property type="entry name" value="PROTEIN_KINASE_ST"/>
    <property type="match status" value="1"/>
</dbReference>
<organism evidence="10 11">
    <name type="scientific">Kribbella amoyensis</name>
    <dbReference type="NCBI Taxonomy" id="996641"/>
    <lineage>
        <taxon>Bacteria</taxon>
        <taxon>Bacillati</taxon>
        <taxon>Actinomycetota</taxon>
        <taxon>Actinomycetes</taxon>
        <taxon>Propionibacteriales</taxon>
        <taxon>Kribbellaceae</taxon>
        <taxon>Kribbella</taxon>
    </lineage>
</organism>
<evidence type="ECO:0000256" key="7">
    <source>
        <dbReference type="PROSITE-ProRule" id="PRU10141"/>
    </source>
</evidence>
<dbReference type="GO" id="GO:0004674">
    <property type="term" value="F:protein serine/threonine kinase activity"/>
    <property type="evidence" value="ECO:0007669"/>
    <property type="project" value="UniProtKB-KW"/>
</dbReference>
<comment type="caution">
    <text evidence="10">The sequence shown here is derived from an EMBL/GenBank/DDBJ whole genome shotgun (WGS) entry which is preliminary data.</text>
</comment>
<keyword evidence="2" id="KW-0723">Serine/threonine-protein kinase</keyword>
<feature type="binding site" evidence="7">
    <location>
        <position position="44"/>
    </location>
    <ligand>
        <name>ATP</name>
        <dbReference type="ChEBI" id="CHEBI:30616"/>
    </ligand>
</feature>
<dbReference type="EC" id="2.7.11.1" evidence="1"/>
<dbReference type="GO" id="GO:0005524">
    <property type="term" value="F:ATP binding"/>
    <property type="evidence" value="ECO:0007669"/>
    <property type="project" value="UniProtKB-UniRule"/>
</dbReference>
<dbReference type="PANTHER" id="PTHR43289:SF6">
    <property type="entry name" value="SERINE_THREONINE-PROTEIN KINASE NEKL-3"/>
    <property type="match status" value="1"/>
</dbReference>
<dbReference type="InterPro" id="IPR017441">
    <property type="entry name" value="Protein_kinase_ATP_BS"/>
</dbReference>
<dbReference type="SUPFAM" id="SSF56112">
    <property type="entry name" value="Protein kinase-like (PK-like)"/>
    <property type="match status" value="1"/>
</dbReference>
<feature type="compositionally biased region" description="Pro residues" evidence="8">
    <location>
        <begin position="400"/>
        <end position="425"/>
    </location>
</feature>
<sequence length="465" mass="47601">MSASELSGGLVAGRYRIGGPIGRGGMGQVYRATDEILERDLAIKVILPTHQDSTAAERFLREARAAARIVDPHVVATFDFGSHDGASYLAMELVEGHSLAEELQRTGVLAPAVALDIVRQAAAGLAAAHAQDIVHRDVKPANLLIAADGTVKVADFGIARVLDEATSTLTGVGQLVGTTHYLAPERALQRPAYAASDVYSLGCVFYQMVTGQPPFRGESPTAVLYQHVEEVPSAPSHHRGELTAEIDSLALWMLAKDPADRPTAAQVAAGVTAPGGPEAAAVRREHSRRFLAGAGAIAALAVSATVGVLLGLGDLRPPTADLVPPGSNPSQVRTTEPSRADPSSQATADSSSTAPDIAVDHRTSPVTSPGGGDPSQSATPTPSTPPASTSPSKQPDSTSTPPPSTPPTTPAPDPSSTRTPPPSSPVAPSTTPSATSSEVPSTPPVTPNQTSTEPAPKMASEAPEG</sequence>
<gene>
    <name evidence="10" type="ORF">FB561_5875</name>
</gene>
<dbReference type="Gene3D" id="1.10.510.10">
    <property type="entry name" value="Transferase(Phosphotransferase) domain 1"/>
    <property type="match status" value="1"/>
</dbReference>
<evidence type="ECO:0000256" key="8">
    <source>
        <dbReference type="SAM" id="MobiDB-lite"/>
    </source>
</evidence>
<evidence type="ECO:0000256" key="4">
    <source>
        <dbReference type="ARBA" id="ARBA00022741"/>
    </source>
</evidence>
<dbReference type="Gene3D" id="3.30.200.20">
    <property type="entry name" value="Phosphorylase Kinase, domain 1"/>
    <property type="match status" value="1"/>
</dbReference>
<evidence type="ECO:0000256" key="5">
    <source>
        <dbReference type="ARBA" id="ARBA00022777"/>
    </source>
</evidence>
<dbReference type="PANTHER" id="PTHR43289">
    <property type="entry name" value="MITOGEN-ACTIVATED PROTEIN KINASE KINASE KINASE 20-RELATED"/>
    <property type="match status" value="1"/>
</dbReference>
<feature type="compositionally biased region" description="Low complexity" evidence="8">
    <location>
        <begin position="340"/>
        <end position="357"/>
    </location>
</feature>
<keyword evidence="11" id="KW-1185">Reference proteome</keyword>
<feature type="compositionally biased region" description="Low complexity" evidence="8">
    <location>
        <begin position="426"/>
        <end position="440"/>
    </location>
</feature>
<evidence type="ECO:0000256" key="2">
    <source>
        <dbReference type="ARBA" id="ARBA00022527"/>
    </source>
</evidence>
<protein>
    <recommendedName>
        <fullName evidence="1">non-specific serine/threonine protein kinase</fullName>
        <ecNumber evidence="1">2.7.11.1</ecNumber>
    </recommendedName>
</protein>
<dbReference type="FunFam" id="1.10.510.10:FF:000021">
    <property type="entry name" value="Serine/threonine protein kinase"/>
    <property type="match status" value="1"/>
</dbReference>
<proteinExistence type="predicted"/>
<dbReference type="InterPro" id="IPR011009">
    <property type="entry name" value="Kinase-like_dom_sf"/>
</dbReference>
<evidence type="ECO:0000313" key="10">
    <source>
        <dbReference type="EMBL" id="TWD84681.1"/>
    </source>
</evidence>
<dbReference type="PROSITE" id="PS50011">
    <property type="entry name" value="PROTEIN_KINASE_DOM"/>
    <property type="match status" value="1"/>
</dbReference>
<dbReference type="PROSITE" id="PS00107">
    <property type="entry name" value="PROTEIN_KINASE_ATP"/>
    <property type="match status" value="1"/>
</dbReference>
<dbReference type="AlphaFoldDB" id="A0A561C0K0"/>
<feature type="region of interest" description="Disordered" evidence="8">
    <location>
        <begin position="318"/>
        <end position="465"/>
    </location>
</feature>
<dbReference type="CDD" id="cd14014">
    <property type="entry name" value="STKc_PknB_like"/>
    <property type="match status" value="1"/>
</dbReference>
<dbReference type="SMART" id="SM00220">
    <property type="entry name" value="S_TKc"/>
    <property type="match status" value="1"/>
</dbReference>
<dbReference type="EMBL" id="VIVK01000001">
    <property type="protein sequence ID" value="TWD84681.1"/>
    <property type="molecule type" value="Genomic_DNA"/>
</dbReference>
<evidence type="ECO:0000256" key="1">
    <source>
        <dbReference type="ARBA" id="ARBA00012513"/>
    </source>
</evidence>
<keyword evidence="4 7" id="KW-0547">Nucleotide-binding</keyword>
<keyword evidence="6 7" id="KW-0067">ATP-binding</keyword>
<keyword evidence="3" id="KW-0808">Transferase</keyword>
<dbReference type="InterPro" id="IPR008271">
    <property type="entry name" value="Ser/Thr_kinase_AS"/>
</dbReference>
<keyword evidence="5 10" id="KW-0418">Kinase</keyword>
<evidence type="ECO:0000259" key="9">
    <source>
        <dbReference type="PROSITE" id="PS50011"/>
    </source>
</evidence>
<dbReference type="Pfam" id="PF00069">
    <property type="entry name" value="Pkinase"/>
    <property type="match status" value="1"/>
</dbReference>
<evidence type="ECO:0000256" key="6">
    <source>
        <dbReference type="ARBA" id="ARBA00022840"/>
    </source>
</evidence>
<feature type="compositionally biased region" description="Polar residues" evidence="8">
    <location>
        <begin position="328"/>
        <end position="337"/>
    </location>
</feature>
<feature type="domain" description="Protein kinase" evidence="9">
    <location>
        <begin position="15"/>
        <end position="291"/>
    </location>
</feature>
<evidence type="ECO:0000256" key="3">
    <source>
        <dbReference type="ARBA" id="ARBA00022679"/>
    </source>
</evidence>
<name>A0A561C0K0_9ACTN</name>
<dbReference type="InterPro" id="IPR000719">
    <property type="entry name" value="Prot_kinase_dom"/>
</dbReference>
<reference evidence="10 11" key="1">
    <citation type="submission" date="2019-06" db="EMBL/GenBank/DDBJ databases">
        <title>Sequencing the genomes of 1000 actinobacteria strains.</title>
        <authorList>
            <person name="Klenk H.-P."/>
        </authorList>
    </citation>
    <scope>NUCLEOTIDE SEQUENCE [LARGE SCALE GENOMIC DNA]</scope>
    <source>
        <strain evidence="10 11">DSM 24683</strain>
    </source>
</reference>